<protein>
    <recommendedName>
        <fullName evidence="4">DUF4282 domain-containing protein</fullName>
    </recommendedName>
</protein>
<dbReference type="Pfam" id="PF14110">
    <property type="entry name" value="DUF4282"/>
    <property type="match status" value="1"/>
</dbReference>
<dbReference type="InterPro" id="IPR025557">
    <property type="entry name" value="DUF4282"/>
</dbReference>
<reference evidence="2 3" key="1">
    <citation type="submission" date="2019-06" db="EMBL/GenBank/DDBJ databases">
        <title>Whole genome shotgun sequence of Nitrobacter winogradskyi NBRC 14297.</title>
        <authorList>
            <person name="Hosoyama A."/>
            <person name="Uohara A."/>
            <person name="Ohji S."/>
            <person name="Ichikawa N."/>
        </authorList>
    </citation>
    <scope>NUCLEOTIDE SEQUENCE [LARGE SCALE GENOMIC DNA]</scope>
    <source>
        <strain evidence="2 3">NBRC 14297</strain>
    </source>
</reference>
<keyword evidence="1" id="KW-1133">Transmembrane helix</keyword>
<dbReference type="AlphaFoldDB" id="A0A4Y3W7L3"/>
<gene>
    <name evidence="2" type="ORF">NWI01_04700</name>
</gene>
<evidence type="ECO:0000313" key="3">
    <source>
        <dbReference type="Proteomes" id="UP000318825"/>
    </source>
</evidence>
<organism evidence="2 3">
    <name type="scientific">Nitrobacter winogradskyi</name>
    <name type="common">Nitrobacter agilis</name>
    <dbReference type="NCBI Taxonomy" id="913"/>
    <lineage>
        <taxon>Bacteria</taxon>
        <taxon>Pseudomonadati</taxon>
        <taxon>Pseudomonadota</taxon>
        <taxon>Alphaproteobacteria</taxon>
        <taxon>Hyphomicrobiales</taxon>
        <taxon>Nitrobacteraceae</taxon>
        <taxon>Nitrobacter</taxon>
    </lineage>
</organism>
<sequence length="138" mass="15343">MAAICSNLKPYISIPQLSHPTIFWGQGRPERLRGARGKQQMFEIRDLFQWDRFITPTIIKVFYWLVIVLIVLSGLSGIFAGLSSMAVSPFSGFITILLNVAGVLVGILFSRIAAESILIVFRINEHLGAIRDQGATRP</sequence>
<evidence type="ECO:0000256" key="1">
    <source>
        <dbReference type="SAM" id="Phobius"/>
    </source>
</evidence>
<keyword evidence="1" id="KW-0812">Transmembrane</keyword>
<comment type="caution">
    <text evidence="2">The sequence shown here is derived from an EMBL/GenBank/DDBJ whole genome shotgun (WGS) entry which is preliminary data.</text>
</comment>
<feature type="transmembrane region" description="Helical" evidence="1">
    <location>
        <begin position="93"/>
        <end position="114"/>
    </location>
</feature>
<keyword evidence="1" id="KW-0472">Membrane</keyword>
<proteinExistence type="predicted"/>
<dbReference type="Proteomes" id="UP000318825">
    <property type="component" value="Unassembled WGS sequence"/>
</dbReference>
<dbReference type="EMBL" id="BJNF01000010">
    <property type="protein sequence ID" value="GEC14578.1"/>
    <property type="molecule type" value="Genomic_DNA"/>
</dbReference>
<evidence type="ECO:0008006" key="4">
    <source>
        <dbReference type="Google" id="ProtNLM"/>
    </source>
</evidence>
<name>A0A4Y3W7L3_NITWI</name>
<accession>A0A4Y3W7L3</accession>
<evidence type="ECO:0000313" key="2">
    <source>
        <dbReference type="EMBL" id="GEC14578.1"/>
    </source>
</evidence>
<feature type="transmembrane region" description="Helical" evidence="1">
    <location>
        <begin position="61"/>
        <end position="87"/>
    </location>
</feature>